<dbReference type="Pfam" id="PF02433">
    <property type="entry name" value="FixO"/>
    <property type="match status" value="1"/>
</dbReference>
<evidence type="ECO:0000256" key="5">
    <source>
        <dbReference type="SAM" id="Phobius"/>
    </source>
</evidence>
<keyword evidence="7" id="KW-0560">Oxidoreductase</keyword>
<evidence type="ECO:0000256" key="3">
    <source>
        <dbReference type="ARBA" id="ARBA00023004"/>
    </source>
</evidence>
<dbReference type="OrthoDB" id="9805440at2"/>
<dbReference type="EMBL" id="VKGC01000002">
    <property type="protein sequence ID" value="TSA86537.1"/>
    <property type="molecule type" value="Genomic_DNA"/>
</dbReference>
<evidence type="ECO:0000256" key="2">
    <source>
        <dbReference type="ARBA" id="ARBA00022723"/>
    </source>
</evidence>
<evidence type="ECO:0000256" key="1">
    <source>
        <dbReference type="ARBA" id="ARBA00022617"/>
    </source>
</evidence>
<accession>A0A553V206</accession>
<keyword evidence="3 4" id="KW-0408">Iron</keyword>
<dbReference type="InterPro" id="IPR003468">
    <property type="entry name" value="Cyt_c_oxidase_monohaem-su/FixO"/>
</dbReference>
<evidence type="ECO:0000313" key="7">
    <source>
        <dbReference type="EMBL" id="TSA86537.1"/>
    </source>
</evidence>
<sequence>MFGFLEKNPFFFTLAFVVAFAVAGIVEILPNFFKSARPIEGLRPYTVLETAGRQVYIKEGCYNCHSQLIRPFQAEVQRYGAYSLSGEYAYDRPFLWGSRRIGPDLHRVGDVRTTAWHEKHMLDPLSVVPGSIMPAYKHLFSKDSDFETAFAETYTQKKVFGVPYDTPNGVKLGDIKEAKKLFLEQAQAIVNDMQSPQIKESLKQGKVKEIVALIAYLNSLGQARVLKPQATGFNPSKPNLALAPQQGGE</sequence>
<dbReference type="SUPFAM" id="SSF46626">
    <property type="entry name" value="Cytochrome c"/>
    <property type="match status" value="1"/>
</dbReference>
<organism evidence="7 8">
    <name type="scientific">Helicobacter mehlei</name>
    <dbReference type="NCBI Taxonomy" id="2316080"/>
    <lineage>
        <taxon>Bacteria</taxon>
        <taxon>Pseudomonadati</taxon>
        <taxon>Campylobacterota</taxon>
        <taxon>Epsilonproteobacteria</taxon>
        <taxon>Campylobacterales</taxon>
        <taxon>Helicobacteraceae</taxon>
        <taxon>Helicobacter</taxon>
    </lineage>
</organism>
<dbReference type="NCBIfam" id="NF011055">
    <property type="entry name" value="PRK14487.1"/>
    <property type="match status" value="1"/>
</dbReference>
<dbReference type="NCBIfam" id="TIGR00781">
    <property type="entry name" value="ccoO"/>
    <property type="match status" value="1"/>
</dbReference>
<reference evidence="7" key="2">
    <citation type="submission" date="2019-07" db="EMBL/GenBank/DDBJ databases">
        <authorList>
            <person name="Papic B."/>
        </authorList>
    </citation>
    <scope>NUCLEOTIDE SEQUENCE [LARGE SCALE GENOMIC DNA]</scope>
    <source>
        <strain evidence="7">L8b</strain>
    </source>
</reference>
<dbReference type="Proteomes" id="UP000319322">
    <property type="component" value="Unassembled WGS sequence"/>
</dbReference>
<evidence type="ECO:0000313" key="8">
    <source>
        <dbReference type="Proteomes" id="UP000319322"/>
    </source>
</evidence>
<proteinExistence type="predicted"/>
<dbReference type="GO" id="GO:0046872">
    <property type="term" value="F:metal ion binding"/>
    <property type="evidence" value="ECO:0007669"/>
    <property type="project" value="UniProtKB-KW"/>
</dbReference>
<dbReference type="GO" id="GO:0009055">
    <property type="term" value="F:electron transfer activity"/>
    <property type="evidence" value="ECO:0007669"/>
    <property type="project" value="InterPro"/>
</dbReference>
<feature type="transmembrane region" description="Helical" evidence="5">
    <location>
        <begin position="12"/>
        <end position="33"/>
    </location>
</feature>
<keyword evidence="1 4" id="KW-0349">Heme</keyword>
<dbReference type="Gene3D" id="1.10.760.10">
    <property type="entry name" value="Cytochrome c-like domain"/>
    <property type="match status" value="1"/>
</dbReference>
<evidence type="ECO:0000256" key="4">
    <source>
        <dbReference type="PROSITE-ProRule" id="PRU00433"/>
    </source>
</evidence>
<keyword evidence="2 4" id="KW-0479">Metal-binding</keyword>
<dbReference type="GO" id="GO:0020037">
    <property type="term" value="F:heme binding"/>
    <property type="evidence" value="ECO:0007669"/>
    <property type="project" value="InterPro"/>
</dbReference>
<protein>
    <submittedName>
        <fullName evidence="7">Cytochrome-c oxidase, cbb3-type subunit II</fullName>
        <ecNumber evidence="7">1.9.3.1</ecNumber>
    </submittedName>
</protein>
<dbReference type="InterPro" id="IPR036909">
    <property type="entry name" value="Cyt_c-like_dom_sf"/>
</dbReference>
<comment type="caution">
    <text evidence="7">The sequence shown here is derived from an EMBL/GenBank/DDBJ whole genome shotgun (WGS) entry which is preliminary data.</text>
</comment>
<dbReference type="RefSeq" id="WP_120947795.1">
    <property type="nucleotide sequence ID" value="NZ_QXQP01000004.1"/>
</dbReference>
<name>A0A553V206_9HELI</name>
<evidence type="ECO:0000259" key="6">
    <source>
        <dbReference type="PROSITE" id="PS51007"/>
    </source>
</evidence>
<feature type="domain" description="Cytochrome c" evidence="6">
    <location>
        <begin position="47"/>
        <end position="221"/>
    </location>
</feature>
<dbReference type="AlphaFoldDB" id="A0A553V206"/>
<keyword evidence="5" id="KW-0472">Membrane</keyword>
<gene>
    <name evidence="7" type="primary">ccoO</name>
    <name evidence="7" type="ORF">FNE76_00975</name>
</gene>
<reference evidence="7" key="1">
    <citation type="submission" date="2019-07" db="EMBL/GenBank/DDBJ databases">
        <title>Helicobacter labacensis sp. nov., Helicobacter mehlei sp. nov. and Helicobacter vulpis sp. nov., isolated from gastric mucosa of red fox (Vulpis vulpis).</title>
        <authorList>
            <person name="Kusar D."/>
            <person name="Gruntar I."/>
            <person name="Pate M."/>
            <person name="Zajc U."/>
            <person name="Ocepek M."/>
        </authorList>
    </citation>
    <scope>NUCLEOTIDE SEQUENCE [LARGE SCALE GENOMIC DNA]</scope>
    <source>
        <strain evidence="7">L8b</strain>
    </source>
</reference>
<dbReference type="GO" id="GO:0016491">
    <property type="term" value="F:oxidoreductase activity"/>
    <property type="evidence" value="ECO:0007669"/>
    <property type="project" value="UniProtKB-KW"/>
</dbReference>
<dbReference type="EC" id="1.9.3.1" evidence="7"/>
<keyword evidence="8" id="KW-1185">Reference proteome</keyword>
<keyword evidence="5" id="KW-1133">Transmembrane helix</keyword>
<keyword evidence="5" id="KW-0812">Transmembrane</keyword>
<dbReference type="PROSITE" id="PS51007">
    <property type="entry name" value="CYTC"/>
    <property type="match status" value="1"/>
</dbReference>
<dbReference type="InterPro" id="IPR009056">
    <property type="entry name" value="Cyt_c-like_dom"/>
</dbReference>